<reference evidence="3" key="1">
    <citation type="journal article" date="2019" name="Int. J. Syst. Evol. Microbiol.">
        <title>The Global Catalogue of Microorganisms (GCM) 10K type strain sequencing project: providing services to taxonomists for standard genome sequencing and annotation.</title>
        <authorList>
            <consortium name="The Broad Institute Genomics Platform"/>
            <consortium name="The Broad Institute Genome Sequencing Center for Infectious Disease"/>
            <person name="Wu L."/>
            <person name="Ma J."/>
        </authorList>
    </citation>
    <scope>NUCLEOTIDE SEQUENCE [LARGE SCALE GENOMIC DNA]</scope>
    <source>
        <strain evidence="3">CGMCC 4.7152</strain>
    </source>
</reference>
<organism evidence="2 3">
    <name type="scientific">Dactylosporangium cerinum</name>
    <dbReference type="NCBI Taxonomy" id="1434730"/>
    <lineage>
        <taxon>Bacteria</taxon>
        <taxon>Bacillati</taxon>
        <taxon>Actinomycetota</taxon>
        <taxon>Actinomycetes</taxon>
        <taxon>Micromonosporales</taxon>
        <taxon>Micromonosporaceae</taxon>
        <taxon>Dactylosporangium</taxon>
    </lineage>
</organism>
<dbReference type="RefSeq" id="WP_380118801.1">
    <property type="nucleotide sequence ID" value="NZ_JBHSIU010000037.1"/>
</dbReference>
<keyword evidence="3" id="KW-1185">Reference proteome</keyword>
<evidence type="ECO:0000313" key="2">
    <source>
        <dbReference type="EMBL" id="MFC5001584.1"/>
    </source>
</evidence>
<proteinExistence type="predicted"/>
<dbReference type="Proteomes" id="UP001595912">
    <property type="component" value="Unassembled WGS sequence"/>
</dbReference>
<feature type="compositionally biased region" description="Basic and acidic residues" evidence="1">
    <location>
        <begin position="76"/>
        <end position="87"/>
    </location>
</feature>
<name>A0ABV9W0P7_9ACTN</name>
<dbReference type="EMBL" id="JBHSIU010000037">
    <property type="protein sequence ID" value="MFC5001584.1"/>
    <property type="molecule type" value="Genomic_DNA"/>
</dbReference>
<comment type="caution">
    <text evidence="2">The sequence shown here is derived from an EMBL/GenBank/DDBJ whole genome shotgun (WGS) entry which is preliminary data.</text>
</comment>
<sequence length="102" mass="10822">MVVTATVQNKHLEGATGLGEDSTPAYLSTVTQPRCASNGCKIGSTDMWSGDTFTALCWTTGVLMTNENRNIPGDDSNPHRVDSDRWLKGTRNSSTGSSAPST</sequence>
<feature type="compositionally biased region" description="Polar residues" evidence="1">
    <location>
        <begin position="90"/>
        <end position="102"/>
    </location>
</feature>
<evidence type="ECO:0000313" key="3">
    <source>
        <dbReference type="Proteomes" id="UP001595912"/>
    </source>
</evidence>
<accession>A0ABV9W0P7</accession>
<feature type="region of interest" description="Disordered" evidence="1">
    <location>
        <begin position="68"/>
        <end position="102"/>
    </location>
</feature>
<gene>
    <name evidence="2" type="ORF">ACFPIJ_27580</name>
</gene>
<evidence type="ECO:0000256" key="1">
    <source>
        <dbReference type="SAM" id="MobiDB-lite"/>
    </source>
</evidence>
<protein>
    <submittedName>
        <fullName evidence="2">Uncharacterized protein</fullName>
    </submittedName>
</protein>